<dbReference type="GO" id="GO:0000166">
    <property type="term" value="F:nucleotide binding"/>
    <property type="evidence" value="ECO:0007669"/>
    <property type="project" value="InterPro"/>
</dbReference>
<dbReference type="Pfam" id="PF01408">
    <property type="entry name" value="GFO_IDH_MocA"/>
    <property type="match status" value="1"/>
</dbReference>
<accession>A0AB34L179</accession>
<dbReference type="GO" id="GO:0047837">
    <property type="term" value="F:D-xylose 1-dehydrogenase (NADP+) activity"/>
    <property type="evidence" value="ECO:0007669"/>
    <property type="project" value="UniProtKB-EC"/>
</dbReference>
<dbReference type="Gene3D" id="3.30.360.10">
    <property type="entry name" value="Dihydrodipicolinate Reductase, domain 2"/>
    <property type="match status" value="1"/>
</dbReference>
<dbReference type="EC" id="1.1.1.179" evidence="3"/>
<dbReference type="SUPFAM" id="SSF51735">
    <property type="entry name" value="NAD(P)-binding Rossmann-fold domains"/>
    <property type="match status" value="1"/>
</dbReference>
<dbReference type="InterPro" id="IPR050984">
    <property type="entry name" value="Gfo/Idh/MocA_domain"/>
</dbReference>
<dbReference type="Gene3D" id="3.40.50.720">
    <property type="entry name" value="NAD(P)-binding Rossmann-like Domain"/>
    <property type="match status" value="1"/>
</dbReference>
<dbReference type="Pfam" id="PF22725">
    <property type="entry name" value="GFO_IDH_MocA_C3"/>
    <property type="match status" value="1"/>
</dbReference>
<dbReference type="InterPro" id="IPR036291">
    <property type="entry name" value="NAD(P)-bd_dom_sf"/>
</dbReference>
<dbReference type="SUPFAM" id="SSF55347">
    <property type="entry name" value="Glyceraldehyde-3-phosphate dehydrogenase-like, C-terminal domain"/>
    <property type="match status" value="1"/>
</dbReference>
<dbReference type="InterPro" id="IPR000683">
    <property type="entry name" value="Gfo/Idh/MocA-like_OxRdtase_N"/>
</dbReference>
<proteinExistence type="inferred from homology"/>
<evidence type="ECO:0000256" key="5">
    <source>
        <dbReference type="ARBA" id="ARBA00049233"/>
    </source>
</evidence>
<dbReference type="GeneID" id="96003180"/>
<evidence type="ECO:0000256" key="2">
    <source>
        <dbReference type="ARBA" id="ARBA00023002"/>
    </source>
</evidence>
<gene>
    <name evidence="8" type="ORF">WHR41_01736</name>
</gene>
<comment type="similarity">
    <text evidence="1">Belongs to the Gfo/Idh/MocA family.</text>
</comment>
<evidence type="ECO:0000256" key="3">
    <source>
        <dbReference type="ARBA" id="ARBA00038984"/>
    </source>
</evidence>
<keyword evidence="2" id="KW-0560">Oxidoreductase</keyword>
<organism evidence="8 9">
    <name type="scientific">Cladosporium halotolerans</name>
    <dbReference type="NCBI Taxonomy" id="1052096"/>
    <lineage>
        <taxon>Eukaryota</taxon>
        <taxon>Fungi</taxon>
        <taxon>Dikarya</taxon>
        <taxon>Ascomycota</taxon>
        <taxon>Pezizomycotina</taxon>
        <taxon>Dothideomycetes</taxon>
        <taxon>Dothideomycetidae</taxon>
        <taxon>Cladosporiales</taxon>
        <taxon>Cladosporiaceae</taxon>
        <taxon>Cladosporium</taxon>
    </lineage>
</organism>
<dbReference type="EMBL" id="JAAQHG020000004">
    <property type="protein sequence ID" value="KAL1589473.1"/>
    <property type="molecule type" value="Genomic_DNA"/>
</dbReference>
<dbReference type="PANTHER" id="PTHR22604:SF115">
    <property type="entry name" value="DIHYDRODIOL DEHYDROGENASE, PUTATIVE (AFU_ORTHOLOGUE AFUA_1G07520)-RELATED"/>
    <property type="match status" value="1"/>
</dbReference>
<dbReference type="PANTHER" id="PTHR22604">
    <property type="entry name" value="OXIDOREDUCTASES"/>
    <property type="match status" value="1"/>
</dbReference>
<feature type="domain" description="Gfo/Idh/MocA-like oxidoreductase N-terminal" evidence="6">
    <location>
        <begin position="67"/>
        <end position="194"/>
    </location>
</feature>
<dbReference type="Proteomes" id="UP000803884">
    <property type="component" value="Unassembled WGS sequence"/>
</dbReference>
<dbReference type="AlphaFoldDB" id="A0AB34L179"/>
<name>A0AB34L179_9PEZI</name>
<keyword evidence="9" id="KW-1185">Reference proteome</keyword>
<evidence type="ECO:0000256" key="1">
    <source>
        <dbReference type="ARBA" id="ARBA00010928"/>
    </source>
</evidence>
<dbReference type="InterPro" id="IPR055170">
    <property type="entry name" value="GFO_IDH_MocA-like_dom"/>
</dbReference>
<evidence type="ECO:0000256" key="4">
    <source>
        <dbReference type="ARBA" id="ARBA00042988"/>
    </source>
</evidence>
<feature type="domain" description="GFO/IDH/MocA-like oxidoreductase" evidence="7">
    <location>
        <begin position="208"/>
        <end position="343"/>
    </location>
</feature>
<evidence type="ECO:0000313" key="8">
    <source>
        <dbReference type="EMBL" id="KAL1589473.1"/>
    </source>
</evidence>
<reference evidence="8 9" key="1">
    <citation type="journal article" date="2020" name="Microbiol. Resour. Announc.">
        <title>Draft Genome Sequence of a Cladosporium Species Isolated from the Mesophotic Ascidian Didemnum maculosum.</title>
        <authorList>
            <person name="Gioti A."/>
            <person name="Siaperas R."/>
            <person name="Nikolaivits E."/>
            <person name="Le Goff G."/>
            <person name="Ouazzani J."/>
            <person name="Kotoulas G."/>
            <person name="Topakas E."/>
        </authorList>
    </citation>
    <scope>NUCLEOTIDE SEQUENCE [LARGE SCALE GENOMIC DNA]</scope>
    <source>
        <strain evidence="8 9">TM138-S3</strain>
    </source>
</reference>
<evidence type="ECO:0000313" key="9">
    <source>
        <dbReference type="Proteomes" id="UP000803884"/>
    </source>
</evidence>
<evidence type="ECO:0000259" key="6">
    <source>
        <dbReference type="Pfam" id="PF01408"/>
    </source>
</evidence>
<dbReference type="RefSeq" id="XP_069232578.1">
    <property type="nucleotide sequence ID" value="XM_069370342.1"/>
</dbReference>
<evidence type="ECO:0000259" key="7">
    <source>
        <dbReference type="Pfam" id="PF22725"/>
    </source>
</evidence>
<comment type="caution">
    <text evidence="8">The sequence shown here is derived from an EMBL/GenBank/DDBJ whole genome shotgun (WGS) entry which is preliminary data.</text>
</comment>
<comment type="catalytic activity">
    <reaction evidence="5">
        <text>D-xylose + NADP(+) = D-xylono-1,5-lactone + NADPH + H(+)</text>
        <dbReference type="Rhea" id="RHEA:22000"/>
        <dbReference type="ChEBI" id="CHEBI:15378"/>
        <dbReference type="ChEBI" id="CHEBI:15867"/>
        <dbReference type="ChEBI" id="CHEBI:53455"/>
        <dbReference type="ChEBI" id="CHEBI:57783"/>
        <dbReference type="ChEBI" id="CHEBI:58349"/>
        <dbReference type="EC" id="1.1.1.179"/>
    </reaction>
</comment>
<sequence>MKIVATPALSSARGPASMATLFKCRGVLTRSSIFFPHHKSSHFLSPGNLIPRFPTVTYSTMSKFQLKWGILATGGIAESFARDLWPNPETRDVKDIEHKVVAAASSSSAKRAEDFLKEVRAVDGAKAYGSYKELVQDPNVDIIYVATPHSHHYQNVRLCLEAGKNVLCEKAFTTNAAQLETLVKIAKEKNLFLMEAVWTRYFPLSIYVRDIITSGKIGTVYRTYADLSMSMAPEDTFDDKHRMVNPDLAGGALLDLGIYALTWVFQTLYHTQKNPQPPSSVLGAIRKYKTGADEHTSMLLTFPRESGGDAHGIATTSMRVAADPDGKGTAGPSIRIQGSDGEIQVFHPAYRPSRTKFIHKDGTVDEKKWEFPGPGKGSGWKNGFGGGWQNEGEGQGMYWEADECAYALRDGRKEGKYESLEESVVIMRVMDEVRKQNNMKYPEKIETVDYPVDL</sequence>
<protein>
    <recommendedName>
        <fullName evidence="3">D-xylose 1-dehydrogenase (NADP(+), D-xylono-1,5-lactone-forming)</fullName>
        <ecNumber evidence="3">1.1.1.179</ecNumber>
    </recommendedName>
    <alternativeName>
        <fullName evidence="4">D-xylose-NADP dehydrogenase</fullName>
    </alternativeName>
</protein>